<reference evidence="2" key="1">
    <citation type="submission" date="2022-11" db="EMBL/GenBank/DDBJ databases">
        <authorList>
            <person name="Morgan W.R."/>
            <person name="Tartar A."/>
        </authorList>
    </citation>
    <scope>NUCLEOTIDE SEQUENCE</scope>
    <source>
        <strain evidence="2">ARSEF 373</strain>
    </source>
</reference>
<reference evidence="2" key="2">
    <citation type="journal article" date="2023" name="Microbiol Resour">
        <title>Decontamination and Annotation of the Draft Genome Sequence of the Oomycete Lagenidium giganteum ARSEF 373.</title>
        <authorList>
            <person name="Morgan W.R."/>
            <person name="Tartar A."/>
        </authorList>
    </citation>
    <scope>NUCLEOTIDE SEQUENCE</scope>
    <source>
        <strain evidence="2">ARSEF 373</strain>
    </source>
</reference>
<accession>A0AAV2ZA96</accession>
<dbReference type="Proteomes" id="UP001146120">
    <property type="component" value="Unassembled WGS sequence"/>
</dbReference>
<name>A0AAV2ZA96_9STRA</name>
<gene>
    <name evidence="2" type="ORF">N0F65_004885</name>
</gene>
<keyword evidence="3" id="KW-1185">Reference proteome</keyword>
<dbReference type="AlphaFoldDB" id="A0AAV2ZA96"/>
<dbReference type="EMBL" id="DAKRPA010000046">
    <property type="protein sequence ID" value="DBA01535.1"/>
    <property type="molecule type" value="Genomic_DNA"/>
</dbReference>
<protein>
    <submittedName>
        <fullName evidence="2">Uncharacterized protein</fullName>
    </submittedName>
</protein>
<proteinExistence type="predicted"/>
<evidence type="ECO:0000313" key="3">
    <source>
        <dbReference type="Proteomes" id="UP001146120"/>
    </source>
</evidence>
<evidence type="ECO:0000313" key="2">
    <source>
        <dbReference type="EMBL" id="DBA01535.1"/>
    </source>
</evidence>
<sequence>MSPMPKGQAKAARACAARHRGSEVHNQEQGQADDPEQTTAAAQQRVRIPNAGQPQAKHRPEAPNDCVRYQDGVIVRQGKPWVPEEETELLQRIMVVAHCGA</sequence>
<comment type="caution">
    <text evidence="2">The sequence shown here is derived from an EMBL/GenBank/DDBJ whole genome shotgun (WGS) entry which is preliminary data.</text>
</comment>
<evidence type="ECO:0000256" key="1">
    <source>
        <dbReference type="SAM" id="MobiDB-lite"/>
    </source>
</evidence>
<organism evidence="2 3">
    <name type="scientific">Lagenidium giganteum</name>
    <dbReference type="NCBI Taxonomy" id="4803"/>
    <lineage>
        <taxon>Eukaryota</taxon>
        <taxon>Sar</taxon>
        <taxon>Stramenopiles</taxon>
        <taxon>Oomycota</taxon>
        <taxon>Peronosporomycetes</taxon>
        <taxon>Pythiales</taxon>
        <taxon>Pythiaceae</taxon>
    </lineage>
</organism>
<feature type="region of interest" description="Disordered" evidence="1">
    <location>
        <begin position="1"/>
        <end position="65"/>
    </location>
</feature>